<dbReference type="EMBL" id="JACAZF010000014">
    <property type="protein sequence ID" value="KAF7290510.1"/>
    <property type="molecule type" value="Genomic_DNA"/>
</dbReference>
<organism evidence="7 8">
    <name type="scientific">Mycena indigotica</name>
    <dbReference type="NCBI Taxonomy" id="2126181"/>
    <lineage>
        <taxon>Eukaryota</taxon>
        <taxon>Fungi</taxon>
        <taxon>Dikarya</taxon>
        <taxon>Basidiomycota</taxon>
        <taxon>Agaricomycotina</taxon>
        <taxon>Agaricomycetes</taxon>
        <taxon>Agaricomycetidae</taxon>
        <taxon>Agaricales</taxon>
        <taxon>Marasmiineae</taxon>
        <taxon>Mycenaceae</taxon>
        <taxon>Mycena</taxon>
    </lineage>
</organism>
<dbReference type="Pfam" id="PF02373">
    <property type="entry name" value="JmjC"/>
    <property type="match status" value="1"/>
</dbReference>
<feature type="region of interest" description="Disordered" evidence="4">
    <location>
        <begin position="815"/>
        <end position="845"/>
    </location>
</feature>
<feature type="domain" description="JmjC" evidence="6">
    <location>
        <begin position="261"/>
        <end position="426"/>
    </location>
</feature>
<dbReference type="RefSeq" id="XP_037213870.1">
    <property type="nucleotide sequence ID" value="XM_037369372.1"/>
</dbReference>
<dbReference type="Gene3D" id="2.60.120.650">
    <property type="entry name" value="Cupin"/>
    <property type="match status" value="1"/>
</dbReference>
<dbReference type="GO" id="GO:0032454">
    <property type="term" value="F:histone H3K9 demethylase activity"/>
    <property type="evidence" value="ECO:0007669"/>
    <property type="project" value="TreeGrafter"/>
</dbReference>
<dbReference type="OrthoDB" id="9547406at2759"/>
<evidence type="ECO:0000313" key="7">
    <source>
        <dbReference type="EMBL" id="KAF7290510.1"/>
    </source>
</evidence>
<feature type="compositionally biased region" description="Pro residues" evidence="4">
    <location>
        <begin position="15"/>
        <end position="25"/>
    </location>
</feature>
<reference evidence="7" key="1">
    <citation type="submission" date="2020-05" db="EMBL/GenBank/DDBJ databases">
        <title>Mycena genomes resolve the evolution of fungal bioluminescence.</title>
        <authorList>
            <person name="Tsai I.J."/>
        </authorList>
    </citation>
    <scope>NUCLEOTIDE SEQUENCE</scope>
    <source>
        <strain evidence="7">171206Taipei</strain>
    </source>
</reference>
<dbReference type="Gene3D" id="3.30.40.10">
    <property type="entry name" value="Zinc/RING finger domain, C3HC4 (zinc finger)"/>
    <property type="match status" value="1"/>
</dbReference>
<keyword evidence="3" id="KW-0862">Zinc</keyword>
<feature type="region of interest" description="Disordered" evidence="4">
    <location>
        <begin position="1"/>
        <end position="69"/>
    </location>
</feature>
<protein>
    <submittedName>
        <fullName evidence="7">Specific transcriptional repressor</fullName>
    </submittedName>
</protein>
<dbReference type="AlphaFoldDB" id="A0A8H6RZD6"/>
<feature type="compositionally biased region" description="Polar residues" evidence="4">
    <location>
        <begin position="831"/>
        <end position="845"/>
    </location>
</feature>
<evidence type="ECO:0000256" key="3">
    <source>
        <dbReference type="ARBA" id="ARBA00022833"/>
    </source>
</evidence>
<keyword evidence="1" id="KW-0479">Metal-binding</keyword>
<keyword evidence="8" id="KW-1185">Reference proteome</keyword>
<dbReference type="CDD" id="cd15571">
    <property type="entry name" value="ePHD"/>
    <property type="match status" value="1"/>
</dbReference>
<dbReference type="PANTHER" id="PTHR10694:SF7">
    <property type="entry name" value="[HISTONE H3]-TRIMETHYL-L-LYSINE(9) DEMETHYLASE"/>
    <property type="match status" value="1"/>
</dbReference>
<dbReference type="InterPro" id="IPR001965">
    <property type="entry name" value="Znf_PHD"/>
</dbReference>
<dbReference type="GeneID" id="59351888"/>
<dbReference type="SMART" id="SM00545">
    <property type="entry name" value="JmjN"/>
    <property type="match status" value="1"/>
</dbReference>
<dbReference type="InterPro" id="IPR003349">
    <property type="entry name" value="JmjN"/>
</dbReference>
<dbReference type="InterPro" id="IPR013083">
    <property type="entry name" value="Znf_RING/FYVE/PHD"/>
</dbReference>
<dbReference type="Pfam" id="PF13832">
    <property type="entry name" value="zf-HC5HC2H_2"/>
    <property type="match status" value="1"/>
</dbReference>
<feature type="compositionally biased region" description="Polar residues" evidence="4">
    <location>
        <begin position="1"/>
        <end position="11"/>
    </location>
</feature>
<dbReference type="SMART" id="SM00249">
    <property type="entry name" value="PHD"/>
    <property type="match status" value="1"/>
</dbReference>
<evidence type="ECO:0000313" key="8">
    <source>
        <dbReference type="Proteomes" id="UP000636479"/>
    </source>
</evidence>
<evidence type="ECO:0000256" key="2">
    <source>
        <dbReference type="ARBA" id="ARBA00022771"/>
    </source>
</evidence>
<accession>A0A8H6RZD6</accession>
<evidence type="ECO:0000256" key="4">
    <source>
        <dbReference type="SAM" id="MobiDB-lite"/>
    </source>
</evidence>
<dbReference type="GO" id="GO:0005634">
    <property type="term" value="C:nucleus"/>
    <property type="evidence" value="ECO:0007669"/>
    <property type="project" value="TreeGrafter"/>
</dbReference>
<keyword evidence="2" id="KW-0863">Zinc-finger</keyword>
<evidence type="ECO:0000259" key="6">
    <source>
        <dbReference type="PROSITE" id="PS51184"/>
    </source>
</evidence>
<dbReference type="PROSITE" id="PS51184">
    <property type="entry name" value="JMJC"/>
    <property type="match status" value="1"/>
</dbReference>
<dbReference type="PROSITE" id="PS51183">
    <property type="entry name" value="JMJN"/>
    <property type="match status" value="1"/>
</dbReference>
<dbReference type="Pfam" id="PF02375">
    <property type="entry name" value="JmjN"/>
    <property type="match status" value="1"/>
</dbReference>
<comment type="caution">
    <text evidence="7">The sequence shown here is derived from an EMBL/GenBank/DDBJ whole genome shotgun (WGS) entry which is preliminary data.</text>
</comment>
<dbReference type="InterPro" id="IPR003347">
    <property type="entry name" value="JmjC_dom"/>
</dbReference>
<dbReference type="SUPFAM" id="SSF51197">
    <property type="entry name" value="Clavaminate synthase-like"/>
    <property type="match status" value="1"/>
</dbReference>
<name>A0A8H6RZD6_9AGAR</name>
<feature type="region of interest" description="Disordered" evidence="4">
    <location>
        <begin position="168"/>
        <end position="205"/>
    </location>
</feature>
<dbReference type="SMART" id="SM00558">
    <property type="entry name" value="JmjC"/>
    <property type="match status" value="1"/>
</dbReference>
<sequence>MSSISSLTASQPSTPERPPYSPPLEHPIQPDHFYSNDSLPLPPSTPPTAHSTSRPYLSPDDDPLASRGIPVFKPTMDEFIDFELYMTRIERWGRRSGIVKVIPPKEWRDNVQDIKPQLAGVKIKSPIEQCMRGRAGLFRVENMEKRKVMSVREWAELCAKEEYQAPGVSQVGVHHNPNRKQRREKQVKQDATAQDRRVERAHKDASFAESFSPHTDWLPHDTTADDYTPEFCAKLERAFWRNCGLGKPAWYGADTMGSLFTNSTSSWNVASLPSTLSRLLPKSQGLPGVNTPYLYFGMWRASFAWHVEDMDLFSINYIHFGAPKFWYAVPQGRATALENTMRGYFPKDVSNCPQFLRHKAFLASPTLLAQSSVRPNHLVQHAGEFVITYPRGYHAGFNLGLNCAESVNFALDSWLDEGRKAGICQCVDFSVRINVDQLLEDRRMDALERADPRAADLARATRNPVMNKEVQENSETLERTTTTFVKHNSPRKRKPAMPFEPIAASKRPRTASLPLQRPVESTKSSLFNHGGPGPRITLKLGPPPPLPKPSPSGSYPCCVCVDPSTVGLVRVHDLPALWRELCATARLHYRADGKGPGAWMIHQYCAMVLPETWVDQIAGERVAFGLDGIVRGRWSLKCSVCTHPNAKGHGALIQCAKGKCPKSFHVNCARDGQSSGIRYNIRDVDKEVVLVEPASYTTAQLSTPPDVRVLKVIKKIEVEAYCPQHNPILVAERRASKQDALKAEILSLPLFSRVKIRVSSGLFEVTLIRVLEEKQSVQVLWAANEVREVRWANLLLASNTSAHLVEVPTLYSPTINDSSETQPPVQPLGQYWTSQAPSYPNRLLS</sequence>
<proteinExistence type="predicted"/>
<evidence type="ECO:0000256" key="1">
    <source>
        <dbReference type="ARBA" id="ARBA00022723"/>
    </source>
</evidence>
<dbReference type="GO" id="GO:0000785">
    <property type="term" value="C:chromatin"/>
    <property type="evidence" value="ECO:0007669"/>
    <property type="project" value="TreeGrafter"/>
</dbReference>
<dbReference type="PANTHER" id="PTHR10694">
    <property type="entry name" value="LYSINE-SPECIFIC DEMETHYLASE"/>
    <property type="match status" value="1"/>
</dbReference>
<feature type="domain" description="JmjN" evidence="5">
    <location>
        <begin position="69"/>
        <end position="110"/>
    </location>
</feature>
<dbReference type="GO" id="GO:0051864">
    <property type="term" value="F:histone H3K36 demethylase activity"/>
    <property type="evidence" value="ECO:0007669"/>
    <property type="project" value="TreeGrafter"/>
</dbReference>
<feature type="compositionally biased region" description="Basic and acidic residues" evidence="4">
    <location>
        <begin position="184"/>
        <end position="205"/>
    </location>
</feature>
<dbReference type="Proteomes" id="UP000636479">
    <property type="component" value="Unassembled WGS sequence"/>
</dbReference>
<evidence type="ECO:0000259" key="5">
    <source>
        <dbReference type="PROSITE" id="PS51183"/>
    </source>
</evidence>
<gene>
    <name evidence="7" type="ORF">MIND_01290800</name>
</gene>
<dbReference type="GO" id="GO:0010468">
    <property type="term" value="P:regulation of gene expression"/>
    <property type="evidence" value="ECO:0007669"/>
    <property type="project" value="TreeGrafter"/>
</dbReference>
<dbReference type="GO" id="GO:0008270">
    <property type="term" value="F:zinc ion binding"/>
    <property type="evidence" value="ECO:0007669"/>
    <property type="project" value="UniProtKB-KW"/>
</dbReference>